<dbReference type="Pfam" id="PF04607">
    <property type="entry name" value="RelA_SpoT"/>
    <property type="match status" value="1"/>
</dbReference>
<dbReference type="Gene3D" id="3.30.460.10">
    <property type="entry name" value="Beta Polymerase, domain 2"/>
    <property type="match status" value="1"/>
</dbReference>
<dbReference type="InterPro" id="IPR007685">
    <property type="entry name" value="RelA_SpoT"/>
</dbReference>
<comment type="caution">
    <text evidence="2">The sequence shown here is derived from an EMBL/GenBank/DDBJ whole genome shotgun (WGS) entry which is preliminary data.</text>
</comment>
<reference evidence="2 3" key="1">
    <citation type="submission" date="2019-10" db="EMBL/GenBank/DDBJ databases">
        <title>Georgenia wutianyii sp. nov. and Georgenia yuyongxinii sp. nov. isolated from plateau pika (Ochotona curzoniae) in the Qinghai-Tibet plateau of China.</title>
        <authorList>
            <person name="Tian Z."/>
        </authorList>
    </citation>
    <scope>NUCLEOTIDE SEQUENCE [LARGE SCALE GENOMIC DNA]</scope>
    <source>
        <strain evidence="2 3">JCM 19765</strain>
    </source>
</reference>
<evidence type="ECO:0000259" key="1">
    <source>
        <dbReference type="SMART" id="SM00954"/>
    </source>
</evidence>
<dbReference type="EMBL" id="WHPC01000002">
    <property type="protein sequence ID" value="MPV35660.1"/>
    <property type="molecule type" value="Genomic_DNA"/>
</dbReference>
<dbReference type="OrthoDB" id="9801824at2"/>
<dbReference type="PANTHER" id="PTHR41773:SF1">
    <property type="entry name" value="RELA_SPOT DOMAIN-CONTAINING PROTEIN"/>
    <property type="match status" value="1"/>
</dbReference>
<dbReference type="Gene3D" id="1.10.287.860">
    <property type="entry name" value="Nucleotidyltransferase"/>
    <property type="match status" value="1"/>
</dbReference>
<dbReference type="InterPro" id="IPR043519">
    <property type="entry name" value="NT_sf"/>
</dbReference>
<feature type="domain" description="RelA/SpoT" evidence="1">
    <location>
        <begin position="46"/>
        <end position="171"/>
    </location>
</feature>
<keyword evidence="3" id="KW-1185">Reference proteome</keyword>
<dbReference type="AlphaFoldDB" id="A0A6N7ECG2"/>
<dbReference type="CDD" id="cd05399">
    <property type="entry name" value="NT_Rel-Spo_like"/>
    <property type="match status" value="1"/>
</dbReference>
<evidence type="ECO:0000313" key="2">
    <source>
        <dbReference type="EMBL" id="MPV35660.1"/>
    </source>
</evidence>
<organism evidence="2 3">
    <name type="scientific">Georgenia subflava</name>
    <dbReference type="NCBI Taxonomy" id="1622177"/>
    <lineage>
        <taxon>Bacteria</taxon>
        <taxon>Bacillati</taxon>
        <taxon>Actinomycetota</taxon>
        <taxon>Actinomycetes</taxon>
        <taxon>Micrococcales</taxon>
        <taxon>Bogoriellaceae</taxon>
        <taxon>Georgenia</taxon>
    </lineage>
</organism>
<dbReference type="GO" id="GO:0015969">
    <property type="term" value="P:guanosine tetraphosphate metabolic process"/>
    <property type="evidence" value="ECO:0007669"/>
    <property type="project" value="InterPro"/>
</dbReference>
<dbReference type="Proteomes" id="UP000437709">
    <property type="component" value="Unassembled WGS sequence"/>
</dbReference>
<protein>
    <recommendedName>
        <fullName evidence="1">RelA/SpoT domain-containing protein</fullName>
    </recommendedName>
</protein>
<name>A0A6N7ECG2_9MICO</name>
<dbReference type="PANTHER" id="PTHR41773">
    <property type="entry name" value="GTP PYROPHOSPHATASE-RELATED"/>
    <property type="match status" value="1"/>
</dbReference>
<evidence type="ECO:0000313" key="3">
    <source>
        <dbReference type="Proteomes" id="UP000437709"/>
    </source>
</evidence>
<proteinExistence type="predicted"/>
<accession>A0A6N7ECG2</accession>
<dbReference type="SUPFAM" id="SSF81301">
    <property type="entry name" value="Nucleotidyltransferase"/>
    <property type="match status" value="1"/>
</dbReference>
<dbReference type="SMART" id="SM00954">
    <property type="entry name" value="RelA_SpoT"/>
    <property type="match status" value="1"/>
</dbReference>
<gene>
    <name evidence="2" type="ORF">GB881_01105</name>
</gene>
<sequence>MSMLPPDFISDYEAGIESHEQIASSLEKFVRDLLSDRDYHIHLVVARNKSAVSLKEKITRKGYTNPARQVTDLYGVRVITYYSEQVDLIADRLSSNLVVDELNCVDKRAQLISDEQFGYKSVHLVVNAPPSLPRQWAQVRNVRFEIQIRSVLDQAWAEIEHEVVYKSGIQYPPEIRRRFAAIAANFEILEREFISLREKRWMMVDDYLEEYRHAERLDEAFDAARLVAALEWLCPAGKGWRQWSRDNETPEVTSKQAVTLLREAAITNALELSSAVYDKEFRTASESLASLQGGSVNEMSHVTVVGALAAAKDFDILRRQLPGLAESAEFVEVFTKQQRDRS</sequence>